<reference evidence="1 2" key="1">
    <citation type="submission" date="2019-06" db="EMBL/GenBank/DDBJ databases">
        <title>Whole genome shotgun sequence of Vibrio inusitatus NBRC 102082.</title>
        <authorList>
            <person name="Hosoyama A."/>
            <person name="Uohara A."/>
            <person name="Ohji S."/>
            <person name="Ichikawa N."/>
        </authorList>
    </citation>
    <scope>NUCLEOTIDE SEQUENCE [LARGE SCALE GENOMIC DNA]</scope>
    <source>
        <strain evidence="1 2">NBRC 102082</strain>
    </source>
</reference>
<keyword evidence="2" id="KW-1185">Reference proteome</keyword>
<evidence type="ECO:0000313" key="2">
    <source>
        <dbReference type="Proteomes" id="UP000318717"/>
    </source>
</evidence>
<dbReference type="EMBL" id="BJLF01000006">
    <property type="protein sequence ID" value="GEA50761.1"/>
    <property type="molecule type" value="Genomic_DNA"/>
</dbReference>
<dbReference type="AlphaFoldDB" id="A0A4Y3HUV3"/>
<gene>
    <name evidence="1" type="ORF">VIN01S_15650</name>
</gene>
<proteinExistence type="predicted"/>
<organism evidence="1 2">
    <name type="scientific">Vibrio inusitatus NBRC 102082</name>
    <dbReference type="NCBI Taxonomy" id="1219070"/>
    <lineage>
        <taxon>Bacteria</taxon>
        <taxon>Pseudomonadati</taxon>
        <taxon>Pseudomonadota</taxon>
        <taxon>Gammaproteobacteria</taxon>
        <taxon>Vibrionales</taxon>
        <taxon>Vibrionaceae</taxon>
        <taxon>Vibrio</taxon>
    </lineage>
</organism>
<dbReference type="RefSeq" id="WP_244312268.1">
    <property type="nucleotide sequence ID" value="NZ_BJLF01000006.1"/>
</dbReference>
<comment type="caution">
    <text evidence="1">The sequence shown here is derived from an EMBL/GenBank/DDBJ whole genome shotgun (WGS) entry which is preliminary data.</text>
</comment>
<name>A0A4Y3HUV3_9VIBR</name>
<sequence length="159" mass="18196">MTRLHTTLALVCGTFMAGTSEACMSDRDPTRSIVLVDSTLTLCENLIDTVDELVDDLLISTNIKEEPSTLGYWSDWMMDNVDDPLLTQQVSQSFFGLGVFRPHEMTTSDDELSYEEWIKTHGVQLSVGIGEKDEPRVRLDYQWHERHEDVFHVQVEVPF</sequence>
<evidence type="ECO:0000313" key="1">
    <source>
        <dbReference type="EMBL" id="GEA50761.1"/>
    </source>
</evidence>
<dbReference type="Proteomes" id="UP000318717">
    <property type="component" value="Unassembled WGS sequence"/>
</dbReference>
<accession>A0A4Y3HUV3</accession>
<protein>
    <submittedName>
        <fullName evidence="1">Uncharacterized protein</fullName>
    </submittedName>
</protein>